<dbReference type="VEuPathDB" id="FungiDB:Z520_09596"/>
<name>A0A0D2GYB2_9EURO</name>
<dbReference type="OrthoDB" id="5372011at2759"/>
<evidence type="ECO:0000256" key="1">
    <source>
        <dbReference type="SAM" id="MobiDB-lite"/>
    </source>
</evidence>
<dbReference type="AlphaFoldDB" id="A0A0D2GYB2"/>
<organism evidence="2 3">
    <name type="scientific">Fonsecaea multimorphosa CBS 102226</name>
    <dbReference type="NCBI Taxonomy" id="1442371"/>
    <lineage>
        <taxon>Eukaryota</taxon>
        <taxon>Fungi</taxon>
        <taxon>Dikarya</taxon>
        <taxon>Ascomycota</taxon>
        <taxon>Pezizomycotina</taxon>
        <taxon>Eurotiomycetes</taxon>
        <taxon>Chaetothyriomycetidae</taxon>
        <taxon>Chaetothyriales</taxon>
        <taxon>Herpotrichiellaceae</taxon>
        <taxon>Fonsecaea</taxon>
    </lineage>
</organism>
<gene>
    <name evidence="2" type="ORF">Z520_09596</name>
</gene>
<dbReference type="Proteomes" id="UP000053411">
    <property type="component" value="Unassembled WGS sequence"/>
</dbReference>
<evidence type="ECO:0000313" key="2">
    <source>
        <dbReference type="EMBL" id="KIX94550.1"/>
    </source>
</evidence>
<keyword evidence="3" id="KW-1185">Reference proteome</keyword>
<reference evidence="2 3" key="1">
    <citation type="submission" date="2015-01" db="EMBL/GenBank/DDBJ databases">
        <title>The Genome Sequence of Fonsecaea multimorphosa CBS 102226.</title>
        <authorList>
            <consortium name="The Broad Institute Genomics Platform"/>
            <person name="Cuomo C."/>
            <person name="de Hoog S."/>
            <person name="Gorbushina A."/>
            <person name="Stielow B."/>
            <person name="Teixiera M."/>
            <person name="Abouelleil A."/>
            <person name="Chapman S.B."/>
            <person name="Priest M."/>
            <person name="Young S.K."/>
            <person name="Wortman J."/>
            <person name="Nusbaum C."/>
            <person name="Birren B."/>
        </authorList>
    </citation>
    <scope>NUCLEOTIDE SEQUENCE [LARGE SCALE GENOMIC DNA]</scope>
    <source>
        <strain evidence="2 3">CBS 102226</strain>
    </source>
</reference>
<accession>A0A0D2GYB2</accession>
<dbReference type="GeneID" id="27715342"/>
<evidence type="ECO:0000313" key="3">
    <source>
        <dbReference type="Proteomes" id="UP000053411"/>
    </source>
</evidence>
<sequence length="83" mass="9823">MTRNATNHPTRASPGDQGHPPPKQRSKMEEYDRIQRRQRAELILSQYDLLMKYALENKLTREYFRKVALGIPTDPVIKNWFPI</sequence>
<dbReference type="RefSeq" id="XP_016628673.1">
    <property type="nucleotide sequence ID" value="XM_016780090.1"/>
</dbReference>
<feature type="compositionally biased region" description="Polar residues" evidence="1">
    <location>
        <begin position="1"/>
        <end position="10"/>
    </location>
</feature>
<proteinExistence type="predicted"/>
<dbReference type="EMBL" id="KN848086">
    <property type="protein sequence ID" value="KIX94550.1"/>
    <property type="molecule type" value="Genomic_DNA"/>
</dbReference>
<feature type="region of interest" description="Disordered" evidence="1">
    <location>
        <begin position="1"/>
        <end position="31"/>
    </location>
</feature>
<protein>
    <submittedName>
        <fullName evidence="2">Uncharacterized protein</fullName>
    </submittedName>
</protein>